<feature type="region of interest" description="Disordered" evidence="8">
    <location>
        <begin position="135"/>
        <end position="154"/>
    </location>
</feature>
<evidence type="ECO:0000256" key="7">
    <source>
        <dbReference type="ARBA" id="ARBA00035192"/>
    </source>
</evidence>
<protein>
    <recommendedName>
        <fullName evidence="7">Large ribosomal subunit protein mL40</fullName>
    </recommendedName>
</protein>
<evidence type="ECO:0000256" key="8">
    <source>
        <dbReference type="SAM" id="MobiDB-lite"/>
    </source>
</evidence>
<sequence length="195" mass="22589">MSLPTSLLRSSGSVSRRALPTRTTLGAVRTYAIPNQDSTAGDPKKDIIRRVLYPGNIKNKSTPIGTWRPDVGRAIQRAIPSAQAHETIERAWLLHRRHLRQQRAAETERKFLKMKEAMDVLYEVDPRLYMEANKKDDPRARSQEEMEVMKKAKTSEVRAMEARIRGLFPRELRIPTDTPSRTGWKYEWKAFHRPL</sequence>
<proteinExistence type="inferred from homology"/>
<comment type="similarity">
    <text evidence="2">Belongs to the mitochondrion-specific ribosomal protein mL40 family.</text>
</comment>
<dbReference type="InterPro" id="IPR042831">
    <property type="entry name" value="Ribosomal_mL40_fung"/>
</dbReference>
<dbReference type="PANTHER" id="PTHR39150">
    <property type="entry name" value="54S RIBOSOMAL PROTEIN L28, MITOCHONDRIAL"/>
    <property type="match status" value="1"/>
</dbReference>
<keyword evidence="10" id="KW-1185">Reference proteome</keyword>
<keyword evidence="4" id="KW-0689">Ribosomal protein</keyword>
<dbReference type="GO" id="GO:0005739">
    <property type="term" value="C:mitochondrion"/>
    <property type="evidence" value="ECO:0007669"/>
    <property type="project" value="UniProtKB-SubCell"/>
</dbReference>
<evidence type="ECO:0000256" key="4">
    <source>
        <dbReference type="ARBA" id="ARBA00022980"/>
    </source>
</evidence>
<keyword evidence="5" id="KW-0496">Mitochondrion</keyword>
<dbReference type="Gene3D" id="6.10.250.3440">
    <property type="match status" value="1"/>
</dbReference>
<dbReference type="EMBL" id="MU155130">
    <property type="protein sequence ID" value="KAF9486527.1"/>
    <property type="molecule type" value="Genomic_DNA"/>
</dbReference>
<dbReference type="GO" id="GO:0003735">
    <property type="term" value="F:structural constituent of ribosome"/>
    <property type="evidence" value="ECO:0007669"/>
    <property type="project" value="InterPro"/>
</dbReference>
<evidence type="ECO:0000313" key="9">
    <source>
        <dbReference type="EMBL" id="KAF9486527.1"/>
    </source>
</evidence>
<dbReference type="GO" id="GO:0005840">
    <property type="term" value="C:ribosome"/>
    <property type="evidence" value="ECO:0007669"/>
    <property type="project" value="UniProtKB-KW"/>
</dbReference>
<dbReference type="GO" id="GO:0032543">
    <property type="term" value="P:mitochondrial translation"/>
    <property type="evidence" value="ECO:0007669"/>
    <property type="project" value="InterPro"/>
</dbReference>
<comment type="caution">
    <text evidence="9">The sequence shown here is derived from an EMBL/GenBank/DDBJ whole genome shotgun (WGS) entry which is preliminary data.</text>
</comment>
<gene>
    <name evidence="9" type="ORF">BDN70DRAFT_870098</name>
</gene>
<dbReference type="Pfam" id="PF09812">
    <property type="entry name" value="MRP-L28"/>
    <property type="match status" value="1"/>
</dbReference>
<evidence type="ECO:0000256" key="1">
    <source>
        <dbReference type="ARBA" id="ARBA00004173"/>
    </source>
</evidence>
<evidence type="ECO:0000313" key="10">
    <source>
        <dbReference type="Proteomes" id="UP000807469"/>
    </source>
</evidence>
<keyword evidence="6" id="KW-0687">Ribonucleoprotein</keyword>
<organism evidence="9 10">
    <name type="scientific">Pholiota conissans</name>
    <dbReference type="NCBI Taxonomy" id="109636"/>
    <lineage>
        <taxon>Eukaryota</taxon>
        <taxon>Fungi</taxon>
        <taxon>Dikarya</taxon>
        <taxon>Basidiomycota</taxon>
        <taxon>Agaricomycotina</taxon>
        <taxon>Agaricomycetes</taxon>
        <taxon>Agaricomycetidae</taxon>
        <taxon>Agaricales</taxon>
        <taxon>Agaricineae</taxon>
        <taxon>Strophariaceae</taxon>
        <taxon>Pholiota</taxon>
    </lineage>
</organism>
<dbReference type="Proteomes" id="UP000807469">
    <property type="component" value="Unassembled WGS sequence"/>
</dbReference>
<dbReference type="OrthoDB" id="2098203at2759"/>
<comment type="subcellular location">
    <subcellularLocation>
        <location evidence="1">Mitochondrion</location>
    </subcellularLocation>
</comment>
<dbReference type="GO" id="GO:1990904">
    <property type="term" value="C:ribonucleoprotein complex"/>
    <property type="evidence" value="ECO:0007669"/>
    <property type="project" value="UniProtKB-KW"/>
</dbReference>
<accession>A0A9P5ZFK3</accession>
<dbReference type="AlphaFoldDB" id="A0A9P5ZFK3"/>
<dbReference type="InterPro" id="IPR019192">
    <property type="entry name" value="Ribosomal_mL40"/>
</dbReference>
<evidence type="ECO:0000256" key="6">
    <source>
        <dbReference type="ARBA" id="ARBA00023274"/>
    </source>
</evidence>
<dbReference type="PANTHER" id="PTHR39150:SF1">
    <property type="entry name" value="LARGE RIBOSOMAL SUBUNIT PROTEIN ML40"/>
    <property type="match status" value="1"/>
</dbReference>
<evidence type="ECO:0000256" key="5">
    <source>
        <dbReference type="ARBA" id="ARBA00023128"/>
    </source>
</evidence>
<keyword evidence="3" id="KW-0809">Transit peptide</keyword>
<evidence type="ECO:0000256" key="2">
    <source>
        <dbReference type="ARBA" id="ARBA00009360"/>
    </source>
</evidence>
<name>A0A9P5ZFK3_9AGAR</name>
<evidence type="ECO:0000256" key="3">
    <source>
        <dbReference type="ARBA" id="ARBA00022946"/>
    </source>
</evidence>
<reference evidence="9" key="1">
    <citation type="submission" date="2020-11" db="EMBL/GenBank/DDBJ databases">
        <authorList>
            <consortium name="DOE Joint Genome Institute"/>
            <person name="Ahrendt S."/>
            <person name="Riley R."/>
            <person name="Andreopoulos W."/>
            <person name="Labutti K."/>
            <person name="Pangilinan J."/>
            <person name="Ruiz-Duenas F.J."/>
            <person name="Barrasa J.M."/>
            <person name="Sanchez-Garcia M."/>
            <person name="Camarero S."/>
            <person name="Miyauchi S."/>
            <person name="Serrano A."/>
            <person name="Linde D."/>
            <person name="Babiker R."/>
            <person name="Drula E."/>
            <person name="Ayuso-Fernandez I."/>
            <person name="Pacheco R."/>
            <person name="Padilla G."/>
            <person name="Ferreira P."/>
            <person name="Barriuso J."/>
            <person name="Kellner H."/>
            <person name="Castanera R."/>
            <person name="Alfaro M."/>
            <person name="Ramirez L."/>
            <person name="Pisabarro A.G."/>
            <person name="Kuo A."/>
            <person name="Tritt A."/>
            <person name="Lipzen A."/>
            <person name="He G."/>
            <person name="Yan M."/>
            <person name="Ng V."/>
            <person name="Cullen D."/>
            <person name="Martin F."/>
            <person name="Rosso M.-N."/>
            <person name="Henrissat B."/>
            <person name="Hibbett D."/>
            <person name="Martinez A.T."/>
            <person name="Grigoriev I.V."/>
        </authorList>
    </citation>
    <scope>NUCLEOTIDE SEQUENCE</scope>
    <source>
        <strain evidence="9">CIRM-BRFM 674</strain>
    </source>
</reference>